<reference evidence="6" key="1">
    <citation type="submission" date="2022-10" db="EMBL/GenBank/DDBJ databases">
        <title>The WGS of Solirubrobacter ginsenosidimutans DSM 21036.</title>
        <authorList>
            <person name="Jiang Z."/>
        </authorList>
    </citation>
    <scope>NUCLEOTIDE SEQUENCE</scope>
    <source>
        <strain evidence="6">DSM 21036</strain>
    </source>
</reference>
<dbReference type="Pfam" id="PF13450">
    <property type="entry name" value="NAD_binding_8"/>
    <property type="match status" value="1"/>
</dbReference>
<evidence type="ECO:0000256" key="1">
    <source>
        <dbReference type="ARBA" id="ARBA00010790"/>
    </source>
</evidence>
<gene>
    <name evidence="6" type="ORF">OM076_07435</name>
</gene>
<dbReference type="InterPro" id="IPR007867">
    <property type="entry name" value="GMC_OxRtase_C"/>
</dbReference>
<sequence>MRLQDLVDAIIPPDDRPGGWEGGVRELLTREAENVLGWAGPLLDRATRAESVGALERDDPEAFAALVRVCFEGYYANSRSWDMVGFRPLGDASASIEPAPLPVVASPRDFYDVVVVGAGAGGGVAACVLAEAGLRVLLVERARRHTGAELRDDHLHGKRSQRYDPVAGPGPGHPRVLDGVGVVDVVTDPWAWGLNAMALGGGTRVWQGMAWRFLPEDFEMATRYGVPAGSCLADWPIGYEDLAPFYDRVEWEIGVAGASSGPLTDRFARARGYPMPPLRDDAIRVAFGAAADRLGWGWGPVPFAVNSVPRDGRAACAHCSQCVGHACVVDAKNGTQNTVIPRALATGNCDLLVSAQVVGISHAGGRARSVRVIAGGVEREVRCDRVVVSAGAVETPRLLLASGLGNDVVGTNLHSHSFSILYGTAREGLEHFEGPGHSVATLDFVHRDGEAWGGGVLFDAPSLLPVAAADAAGRLGHPAWGAAHKQWMRTGLPQLVGGMGIGQEIPAARTRVSADPAVVDVHGMPVARIASEVHPATLEVRAYMASRLARWLAEAGVEGVVDFTTARPAAAGEHSAGTCRMGEDPATSACDRDGLLHGASNVFVADGSLLPTNGGVNPCVTIMANAWRVAEALTRSGA</sequence>
<evidence type="ECO:0000256" key="4">
    <source>
        <dbReference type="ARBA" id="ARBA00023002"/>
    </source>
</evidence>
<dbReference type="InterPro" id="IPR000172">
    <property type="entry name" value="GMC_OxRdtase_N"/>
</dbReference>
<evidence type="ECO:0000313" key="7">
    <source>
        <dbReference type="Proteomes" id="UP001149140"/>
    </source>
</evidence>
<dbReference type="Pfam" id="PF00732">
    <property type="entry name" value="GMC_oxred_N"/>
    <property type="match status" value="1"/>
</dbReference>
<keyword evidence="7" id="KW-1185">Reference proteome</keyword>
<dbReference type="EMBL" id="JAPDOD010000004">
    <property type="protein sequence ID" value="MDA0160089.1"/>
    <property type="molecule type" value="Genomic_DNA"/>
</dbReference>
<evidence type="ECO:0000313" key="6">
    <source>
        <dbReference type="EMBL" id="MDA0160089.1"/>
    </source>
</evidence>
<dbReference type="PANTHER" id="PTHR46056">
    <property type="entry name" value="LONG-CHAIN-ALCOHOL OXIDASE"/>
    <property type="match status" value="1"/>
</dbReference>
<dbReference type="SUPFAM" id="SSF51905">
    <property type="entry name" value="FAD/NAD(P)-binding domain"/>
    <property type="match status" value="1"/>
</dbReference>
<dbReference type="Proteomes" id="UP001149140">
    <property type="component" value="Unassembled WGS sequence"/>
</dbReference>
<dbReference type="InterPro" id="IPR036188">
    <property type="entry name" value="FAD/NAD-bd_sf"/>
</dbReference>
<comment type="similarity">
    <text evidence="1">Belongs to the GMC oxidoreductase family.</text>
</comment>
<accession>A0A9X3MPL6</accession>
<dbReference type="GO" id="GO:0016614">
    <property type="term" value="F:oxidoreductase activity, acting on CH-OH group of donors"/>
    <property type="evidence" value="ECO:0007669"/>
    <property type="project" value="InterPro"/>
</dbReference>
<comment type="caution">
    <text evidence="6">The sequence shown here is derived from an EMBL/GenBank/DDBJ whole genome shotgun (WGS) entry which is preliminary data.</text>
</comment>
<dbReference type="SUPFAM" id="SSF54373">
    <property type="entry name" value="FAD-linked reductases, C-terminal domain"/>
    <property type="match status" value="1"/>
</dbReference>
<evidence type="ECO:0000259" key="5">
    <source>
        <dbReference type="PROSITE" id="PS00624"/>
    </source>
</evidence>
<dbReference type="Pfam" id="PF05199">
    <property type="entry name" value="GMC_oxred_C"/>
    <property type="match status" value="1"/>
</dbReference>
<organism evidence="6 7">
    <name type="scientific">Solirubrobacter ginsenosidimutans</name>
    <dbReference type="NCBI Taxonomy" id="490573"/>
    <lineage>
        <taxon>Bacteria</taxon>
        <taxon>Bacillati</taxon>
        <taxon>Actinomycetota</taxon>
        <taxon>Thermoleophilia</taxon>
        <taxon>Solirubrobacterales</taxon>
        <taxon>Solirubrobacteraceae</taxon>
        <taxon>Solirubrobacter</taxon>
    </lineage>
</organism>
<proteinExistence type="inferred from homology"/>
<dbReference type="PANTHER" id="PTHR46056:SF12">
    <property type="entry name" value="LONG-CHAIN-ALCOHOL OXIDASE"/>
    <property type="match status" value="1"/>
</dbReference>
<dbReference type="AlphaFoldDB" id="A0A9X3MPL6"/>
<dbReference type="PROSITE" id="PS00624">
    <property type="entry name" value="GMC_OXRED_2"/>
    <property type="match status" value="1"/>
</dbReference>
<keyword evidence="4" id="KW-0560">Oxidoreductase</keyword>
<dbReference type="GO" id="GO:0050660">
    <property type="term" value="F:flavin adenine dinucleotide binding"/>
    <property type="evidence" value="ECO:0007669"/>
    <property type="project" value="InterPro"/>
</dbReference>
<keyword evidence="3" id="KW-0274">FAD</keyword>
<dbReference type="RefSeq" id="WP_270038855.1">
    <property type="nucleotide sequence ID" value="NZ_JAPDOD010000004.1"/>
</dbReference>
<evidence type="ECO:0000256" key="3">
    <source>
        <dbReference type="ARBA" id="ARBA00022827"/>
    </source>
</evidence>
<feature type="domain" description="Glucose-methanol-choline oxidoreductase N-terminal" evidence="5">
    <location>
        <begin position="391"/>
        <end position="405"/>
    </location>
</feature>
<evidence type="ECO:0000256" key="2">
    <source>
        <dbReference type="ARBA" id="ARBA00022630"/>
    </source>
</evidence>
<protein>
    <submittedName>
        <fullName evidence="6">GMC family oxidoreductase</fullName>
    </submittedName>
</protein>
<dbReference type="Gene3D" id="3.50.50.60">
    <property type="entry name" value="FAD/NAD(P)-binding domain"/>
    <property type="match status" value="2"/>
</dbReference>
<name>A0A9X3MPL6_9ACTN</name>
<keyword evidence="2" id="KW-0285">Flavoprotein</keyword>